<keyword evidence="8 12" id="KW-0131">Cell cycle</keyword>
<evidence type="ECO:0000256" key="9">
    <source>
        <dbReference type="ARBA" id="ARBA00023316"/>
    </source>
</evidence>
<feature type="binding site" evidence="12">
    <location>
        <begin position="22"/>
        <end position="23"/>
    </location>
    <ligand>
        <name>phosphoenolpyruvate</name>
        <dbReference type="ChEBI" id="CHEBI:58702"/>
    </ligand>
</feature>
<dbReference type="UniPathway" id="UPA00219"/>
<comment type="caution">
    <text evidence="12">Lacks conserved residue(s) required for the propagation of feature annotation.</text>
</comment>
<protein>
    <recommendedName>
        <fullName evidence="12">UDP-N-acetylglucosamine 1-carboxyvinyltransferase</fullName>
        <ecNumber evidence="12">2.5.1.7</ecNumber>
    </recommendedName>
    <alternativeName>
        <fullName evidence="12">Enoylpyruvate transferase</fullName>
    </alternativeName>
    <alternativeName>
        <fullName evidence="12">UDP-N-acetylglucosamine enolpyruvyl transferase</fullName>
        <shortName evidence="12">EPT</shortName>
    </alternativeName>
</protein>
<dbReference type="RefSeq" id="WP_090297182.1">
    <property type="nucleotide sequence ID" value="NZ_FNKI01000002.1"/>
</dbReference>
<dbReference type="GO" id="GO:0009252">
    <property type="term" value="P:peptidoglycan biosynthetic process"/>
    <property type="evidence" value="ECO:0007669"/>
    <property type="project" value="UniProtKB-UniRule"/>
</dbReference>
<comment type="pathway">
    <text evidence="2 12">Cell wall biogenesis; peptidoglycan biosynthesis.</text>
</comment>
<feature type="binding site" evidence="12">
    <location>
        <position position="342"/>
    </location>
    <ligand>
        <name>UDP-N-acetyl-alpha-D-glucosamine</name>
        <dbReference type="ChEBI" id="CHEBI:57705"/>
    </ligand>
</feature>
<evidence type="ECO:0000256" key="5">
    <source>
        <dbReference type="ARBA" id="ARBA00022679"/>
    </source>
</evidence>
<dbReference type="NCBIfam" id="NF006873">
    <property type="entry name" value="PRK09369.1"/>
    <property type="match status" value="1"/>
</dbReference>
<dbReference type="STRING" id="1073328.SAMN05216294_2677"/>
<dbReference type="PANTHER" id="PTHR43783:SF1">
    <property type="entry name" value="UDP-N-ACETYLGLUCOSAMINE 1-CARBOXYVINYLTRANSFERASE"/>
    <property type="match status" value="1"/>
</dbReference>
<dbReference type="GO" id="GO:0008360">
    <property type="term" value="P:regulation of cell shape"/>
    <property type="evidence" value="ECO:0007669"/>
    <property type="project" value="UniProtKB-KW"/>
</dbReference>
<keyword evidence="9 12" id="KW-0961">Cell wall biogenesis/degradation</keyword>
<evidence type="ECO:0000259" key="13">
    <source>
        <dbReference type="Pfam" id="PF00275"/>
    </source>
</evidence>
<organism evidence="14 15">
    <name type="scientific">Flagellimonas zhangzhouensis</name>
    <dbReference type="NCBI Taxonomy" id="1073328"/>
    <lineage>
        <taxon>Bacteria</taxon>
        <taxon>Pseudomonadati</taxon>
        <taxon>Bacteroidota</taxon>
        <taxon>Flavobacteriia</taxon>
        <taxon>Flavobacteriales</taxon>
        <taxon>Flavobacteriaceae</taxon>
        <taxon>Flagellimonas</taxon>
    </lineage>
</organism>
<dbReference type="InterPro" id="IPR005750">
    <property type="entry name" value="UDP_GlcNAc_COvinyl_MurA"/>
</dbReference>
<dbReference type="Proteomes" id="UP000199592">
    <property type="component" value="Unassembled WGS sequence"/>
</dbReference>
<comment type="catalytic activity">
    <reaction evidence="11 12">
        <text>phosphoenolpyruvate + UDP-N-acetyl-alpha-D-glucosamine = UDP-N-acetyl-3-O-(1-carboxyvinyl)-alpha-D-glucosamine + phosphate</text>
        <dbReference type="Rhea" id="RHEA:18681"/>
        <dbReference type="ChEBI" id="CHEBI:43474"/>
        <dbReference type="ChEBI" id="CHEBI:57705"/>
        <dbReference type="ChEBI" id="CHEBI:58702"/>
        <dbReference type="ChEBI" id="CHEBI:68483"/>
        <dbReference type="EC" id="2.5.1.7"/>
    </reaction>
</comment>
<dbReference type="InterPro" id="IPR036968">
    <property type="entry name" value="Enolpyruvate_Tfrase_sf"/>
</dbReference>
<comment type="similarity">
    <text evidence="10 12">Belongs to the EPSP synthase family. MurA subfamily.</text>
</comment>
<accession>A0A1H2SX46</accession>
<evidence type="ECO:0000256" key="2">
    <source>
        <dbReference type="ARBA" id="ARBA00004752"/>
    </source>
</evidence>
<evidence type="ECO:0000256" key="8">
    <source>
        <dbReference type="ARBA" id="ARBA00023306"/>
    </source>
</evidence>
<dbReference type="Gene3D" id="3.65.10.10">
    <property type="entry name" value="Enolpyruvate transferase domain"/>
    <property type="match status" value="2"/>
</dbReference>
<comment type="function">
    <text evidence="12">Cell wall formation. Adds enolpyruvyl to UDP-N-acetylglucosamine.</text>
</comment>
<reference evidence="15" key="1">
    <citation type="submission" date="2016-10" db="EMBL/GenBank/DDBJ databases">
        <authorList>
            <person name="Varghese N."/>
            <person name="Submissions S."/>
        </authorList>
    </citation>
    <scope>NUCLEOTIDE SEQUENCE [LARGE SCALE GENOMIC DNA]</scope>
    <source>
        <strain evidence="15">DSM 25030</strain>
    </source>
</reference>
<proteinExistence type="inferred from homology"/>
<dbReference type="SUPFAM" id="SSF55205">
    <property type="entry name" value="EPT/RTPC-like"/>
    <property type="match status" value="1"/>
</dbReference>
<evidence type="ECO:0000256" key="6">
    <source>
        <dbReference type="ARBA" id="ARBA00022960"/>
    </source>
</evidence>
<gene>
    <name evidence="12" type="primary">murA</name>
    <name evidence="14" type="ORF">SAMN04487892_1317</name>
</gene>
<dbReference type="AlphaFoldDB" id="A0A1H2SX46"/>
<comment type="subcellular location">
    <subcellularLocation>
        <location evidence="1 12">Cytoplasm</location>
    </subcellularLocation>
</comment>
<dbReference type="EMBL" id="FNMY01000001">
    <property type="protein sequence ID" value="SDW36158.1"/>
    <property type="molecule type" value="Genomic_DNA"/>
</dbReference>
<dbReference type="InterPro" id="IPR013792">
    <property type="entry name" value="RNA3'P_cycl/enolpyr_Trfase_a/b"/>
</dbReference>
<feature type="binding site" evidence="12">
    <location>
        <position position="320"/>
    </location>
    <ligand>
        <name>UDP-N-acetyl-alpha-D-glucosamine</name>
        <dbReference type="ChEBI" id="CHEBI:57705"/>
    </ligand>
</feature>
<keyword evidence="6 12" id="KW-0133">Cell shape</keyword>
<keyword evidence="4 12" id="KW-0132">Cell division</keyword>
<evidence type="ECO:0000256" key="4">
    <source>
        <dbReference type="ARBA" id="ARBA00022618"/>
    </source>
</evidence>
<keyword evidence="3 12" id="KW-0963">Cytoplasm</keyword>
<dbReference type="EC" id="2.5.1.7" evidence="12"/>
<evidence type="ECO:0000256" key="7">
    <source>
        <dbReference type="ARBA" id="ARBA00022984"/>
    </source>
</evidence>
<dbReference type="Pfam" id="PF00275">
    <property type="entry name" value="EPSP_synthase"/>
    <property type="match status" value="1"/>
</dbReference>
<keyword evidence="5 12" id="KW-0808">Transferase</keyword>
<dbReference type="CDD" id="cd01555">
    <property type="entry name" value="UdpNAET"/>
    <property type="match status" value="1"/>
</dbReference>
<dbReference type="NCBIfam" id="TIGR01072">
    <property type="entry name" value="murA"/>
    <property type="match status" value="1"/>
</dbReference>
<dbReference type="GO" id="GO:0008760">
    <property type="term" value="F:UDP-N-acetylglucosamine 1-carboxyvinyltransferase activity"/>
    <property type="evidence" value="ECO:0007669"/>
    <property type="project" value="UniProtKB-UniRule"/>
</dbReference>
<evidence type="ECO:0000256" key="11">
    <source>
        <dbReference type="ARBA" id="ARBA00047527"/>
    </source>
</evidence>
<dbReference type="PANTHER" id="PTHR43783">
    <property type="entry name" value="UDP-N-ACETYLGLUCOSAMINE 1-CARBOXYVINYLTRANSFERASE"/>
    <property type="match status" value="1"/>
</dbReference>
<feature type="domain" description="Enolpyruvate transferase" evidence="13">
    <location>
        <begin position="7"/>
        <end position="425"/>
    </location>
</feature>
<dbReference type="InterPro" id="IPR001986">
    <property type="entry name" value="Enolpyruvate_Tfrase_dom"/>
</dbReference>
<name>A0A1H2SX46_9FLAO</name>
<dbReference type="HAMAP" id="MF_00111">
    <property type="entry name" value="MurA"/>
    <property type="match status" value="1"/>
</dbReference>
<dbReference type="GO" id="GO:0005737">
    <property type="term" value="C:cytoplasm"/>
    <property type="evidence" value="ECO:0007669"/>
    <property type="project" value="UniProtKB-SubCell"/>
</dbReference>
<dbReference type="GO" id="GO:0071555">
    <property type="term" value="P:cell wall organization"/>
    <property type="evidence" value="ECO:0007669"/>
    <property type="project" value="UniProtKB-KW"/>
</dbReference>
<dbReference type="InterPro" id="IPR050068">
    <property type="entry name" value="MurA_subfamily"/>
</dbReference>
<keyword evidence="7 12" id="KW-0573">Peptidoglycan synthesis</keyword>
<evidence type="ECO:0000256" key="3">
    <source>
        <dbReference type="ARBA" id="ARBA00022490"/>
    </source>
</evidence>
<evidence type="ECO:0000313" key="15">
    <source>
        <dbReference type="Proteomes" id="UP000199592"/>
    </source>
</evidence>
<dbReference type="GO" id="GO:0019277">
    <property type="term" value="P:UDP-N-acetylgalactosamine biosynthetic process"/>
    <property type="evidence" value="ECO:0007669"/>
    <property type="project" value="InterPro"/>
</dbReference>
<evidence type="ECO:0000256" key="10">
    <source>
        <dbReference type="ARBA" id="ARBA00038367"/>
    </source>
</evidence>
<evidence type="ECO:0000256" key="12">
    <source>
        <dbReference type="HAMAP-Rule" id="MF_00111"/>
    </source>
</evidence>
<dbReference type="GO" id="GO:0051301">
    <property type="term" value="P:cell division"/>
    <property type="evidence" value="ECO:0007669"/>
    <property type="project" value="UniProtKB-KW"/>
</dbReference>
<feature type="active site" description="Proton donor" evidence="12">
    <location>
        <position position="121"/>
    </location>
</feature>
<dbReference type="OrthoDB" id="9803760at2"/>
<feature type="binding site" evidence="12">
    <location>
        <position position="97"/>
    </location>
    <ligand>
        <name>UDP-N-acetyl-alpha-D-glucosamine</name>
        <dbReference type="ChEBI" id="CHEBI:57705"/>
    </ligand>
</feature>
<sequence length="435" mass="47607">MGTFRIEGGHQLHGSITPQGAKNEALQILCAVLLSEEKITINNIPDIVDVNKLIALLEDLGVKIQKKGKGSYTFKADDVNLDYLQSDQFKQDGRGLRGSIMLVGPLLARFGKGYIPKPGGDKIGRRRLDTHFEGFIKLGAKFRYNKEEHFYGVEAEKLTGTYMLLDEASVTGTANIVMAAVLAKGATTIYNAACEPYLQQLCKMLNRMGAKISGIGSNLLTIEGVDSLGGTEHTMLPDMIEIGSWIGLAAMTQSELTIKNVSWDDLGLIPNVFRKLGITVERKGDDIFIPKHDKGYKIQNFIDGSILTIADAPWPGLTPDLLSIILVVATQAKGEVLIHQKMFESRLFFVDKLIDMGAKIILCDPHRATVIGHDFKSTLKATTMVSPDIRAGVSLLIAALSANGTSTIHNIEQIDRGYENIDERLRAIGAKIVRM</sequence>
<evidence type="ECO:0000256" key="1">
    <source>
        <dbReference type="ARBA" id="ARBA00004496"/>
    </source>
</evidence>
<keyword evidence="15" id="KW-1185">Reference proteome</keyword>
<evidence type="ECO:0000313" key="14">
    <source>
        <dbReference type="EMBL" id="SDW36158.1"/>
    </source>
</evidence>